<evidence type="ECO:0000256" key="4">
    <source>
        <dbReference type="ARBA" id="ARBA00023159"/>
    </source>
</evidence>
<dbReference type="InterPro" id="IPR036955">
    <property type="entry name" value="AP2/ERF_dom_sf"/>
</dbReference>
<dbReference type="EMBL" id="JAJJMB010005792">
    <property type="protein sequence ID" value="KAI3937220.1"/>
    <property type="molecule type" value="Genomic_DNA"/>
</dbReference>
<dbReference type="GO" id="GO:0005634">
    <property type="term" value="C:nucleus"/>
    <property type="evidence" value="ECO:0007669"/>
    <property type="project" value="UniProtKB-SubCell"/>
</dbReference>
<keyword evidence="4" id="KW-0010">Activator</keyword>
<dbReference type="PANTHER" id="PTHR31985">
    <property type="entry name" value="ETHYLENE-RESPONSIVE TRANSCRIPTION FACTOR ERF042-RELATED"/>
    <property type="match status" value="1"/>
</dbReference>
<keyword evidence="3" id="KW-0238">DNA-binding</keyword>
<reference evidence="10" key="1">
    <citation type="submission" date="2022-04" db="EMBL/GenBank/DDBJ databases">
        <title>A functionally conserved STORR gene fusion in Papaver species that diverged 16.8 million years ago.</title>
        <authorList>
            <person name="Catania T."/>
        </authorList>
    </citation>
    <scope>NUCLEOTIDE SEQUENCE</scope>
    <source>
        <strain evidence="10">S-188037</strain>
    </source>
</reference>
<accession>A0AAD4T280</accession>
<dbReference type="FunFam" id="3.30.730.10:FF:000001">
    <property type="entry name" value="Ethylene-responsive transcription factor 2"/>
    <property type="match status" value="1"/>
</dbReference>
<dbReference type="PRINTS" id="PR00367">
    <property type="entry name" value="ETHRSPELEMNT"/>
</dbReference>
<evidence type="ECO:0000256" key="6">
    <source>
        <dbReference type="ARBA" id="ARBA00023242"/>
    </source>
</evidence>
<dbReference type="InterPro" id="IPR051032">
    <property type="entry name" value="AP2/ERF_TF_ERF_subfamily"/>
</dbReference>
<dbReference type="InterPro" id="IPR016177">
    <property type="entry name" value="DNA-bd_dom_sf"/>
</dbReference>
<dbReference type="PANTHER" id="PTHR31985:SF273">
    <property type="entry name" value="ETHYLENE-RESPONSIVE TRANSCRIPTION FACTOR ERF017"/>
    <property type="match status" value="1"/>
</dbReference>
<dbReference type="InterPro" id="IPR001471">
    <property type="entry name" value="AP2/ERF_dom"/>
</dbReference>
<keyword evidence="6" id="KW-0539">Nucleus</keyword>
<evidence type="ECO:0000256" key="3">
    <source>
        <dbReference type="ARBA" id="ARBA00023125"/>
    </source>
</evidence>
<dbReference type="CDD" id="cd00018">
    <property type="entry name" value="AP2"/>
    <property type="match status" value="1"/>
</dbReference>
<keyword evidence="11" id="KW-1185">Reference proteome</keyword>
<name>A0AAD4T280_9MAGN</name>
<organism evidence="10 11">
    <name type="scientific">Papaver atlanticum</name>
    <dbReference type="NCBI Taxonomy" id="357466"/>
    <lineage>
        <taxon>Eukaryota</taxon>
        <taxon>Viridiplantae</taxon>
        <taxon>Streptophyta</taxon>
        <taxon>Embryophyta</taxon>
        <taxon>Tracheophyta</taxon>
        <taxon>Spermatophyta</taxon>
        <taxon>Magnoliopsida</taxon>
        <taxon>Ranunculales</taxon>
        <taxon>Papaveraceae</taxon>
        <taxon>Papaveroideae</taxon>
        <taxon>Papaver</taxon>
    </lineage>
</organism>
<feature type="domain" description="AP2/ERF" evidence="9">
    <location>
        <begin position="25"/>
        <end position="86"/>
    </location>
</feature>
<sequence length="281" mass="29670">MVNKNSASNSGGRIGGNTGKNGGSGYKGVRMRKWGKWVSEIRVPKSRDRIWLGSYETAEKAAKAYDAAVFAMRGGSVREHYNLNFPQNRSALETLLSSYASSSSIAVSDSCNRFPSYLTRSQIQIVASKYANSTSDVATMAPAVPMNSLVMSSALTAADANLAFSTNSLDMSSALPVANANLMLLCQGEKVVAPSPMEMSLVENWHANLGFNQFYGGDCHAAMEKHHSPVVAATEGQGGDGLLEDAIAPHGTSGGAGGSGSGGDVFYQSSASDDPYYCWTY</sequence>
<dbReference type="GO" id="GO:0003700">
    <property type="term" value="F:DNA-binding transcription factor activity"/>
    <property type="evidence" value="ECO:0007669"/>
    <property type="project" value="InterPro"/>
</dbReference>
<evidence type="ECO:0000256" key="7">
    <source>
        <dbReference type="ARBA" id="ARBA00024343"/>
    </source>
</evidence>
<dbReference type="SUPFAM" id="SSF54171">
    <property type="entry name" value="DNA-binding domain"/>
    <property type="match status" value="1"/>
</dbReference>
<dbReference type="Gene3D" id="3.30.730.10">
    <property type="entry name" value="AP2/ERF domain"/>
    <property type="match status" value="1"/>
</dbReference>
<evidence type="ECO:0000313" key="10">
    <source>
        <dbReference type="EMBL" id="KAI3937220.1"/>
    </source>
</evidence>
<comment type="subcellular location">
    <subcellularLocation>
        <location evidence="1">Nucleus</location>
    </subcellularLocation>
</comment>
<evidence type="ECO:0000313" key="11">
    <source>
        <dbReference type="Proteomes" id="UP001202328"/>
    </source>
</evidence>
<proteinExistence type="inferred from homology"/>
<dbReference type="GO" id="GO:0003677">
    <property type="term" value="F:DNA binding"/>
    <property type="evidence" value="ECO:0007669"/>
    <property type="project" value="UniProtKB-KW"/>
</dbReference>
<dbReference type="Pfam" id="PF00847">
    <property type="entry name" value="AP2"/>
    <property type="match status" value="1"/>
</dbReference>
<dbReference type="Proteomes" id="UP001202328">
    <property type="component" value="Unassembled WGS sequence"/>
</dbReference>
<comment type="similarity">
    <text evidence="7">Belongs to the AP2/ERF transcription factor family. ERF subfamily.</text>
</comment>
<evidence type="ECO:0000256" key="2">
    <source>
        <dbReference type="ARBA" id="ARBA00023015"/>
    </source>
</evidence>
<feature type="compositionally biased region" description="Gly residues" evidence="8">
    <location>
        <begin position="12"/>
        <end position="26"/>
    </location>
</feature>
<protein>
    <recommendedName>
        <fullName evidence="9">AP2/ERF domain-containing protein</fullName>
    </recommendedName>
</protein>
<keyword evidence="2" id="KW-0805">Transcription regulation</keyword>
<evidence type="ECO:0000256" key="5">
    <source>
        <dbReference type="ARBA" id="ARBA00023163"/>
    </source>
</evidence>
<dbReference type="PROSITE" id="PS51032">
    <property type="entry name" value="AP2_ERF"/>
    <property type="match status" value="1"/>
</dbReference>
<gene>
    <name evidence="10" type="ORF">MKW98_009676</name>
</gene>
<dbReference type="AlphaFoldDB" id="A0AAD4T280"/>
<evidence type="ECO:0000256" key="1">
    <source>
        <dbReference type="ARBA" id="ARBA00004123"/>
    </source>
</evidence>
<keyword evidence="5" id="KW-0804">Transcription</keyword>
<feature type="region of interest" description="Disordered" evidence="8">
    <location>
        <begin position="1"/>
        <end position="27"/>
    </location>
</feature>
<evidence type="ECO:0000259" key="9">
    <source>
        <dbReference type="PROSITE" id="PS51032"/>
    </source>
</evidence>
<evidence type="ECO:0000256" key="8">
    <source>
        <dbReference type="SAM" id="MobiDB-lite"/>
    </source>
</evidence>
<comment type="caution">
    <text evidence="10">The sequence shown here is derived from an EMBL/GenBank/DDBJ whole genome shotgun (WGS) entry which is preliminary data.</text>
</comment>
<dbReference type="SMART" id="SM00380">
    <property type="entry name" value="AP2"/>
    <property type="match status" value="1"/>
</dbReference>